<organism evidence="2 3">
    <name type="scientific">Fulvivirga imtechensis AK7</name>
    <dbReference type="NCBI Taxonomy" id="1237149"/>
    <lineage>
        <taxon>Bacteria</taxon>
        <taxon>Pseudomonadati</taxon>
        <taxon>Bacteroidota</taxon>
        <taxon>Cytophagia</taxon>
        <taxon>Cytophagales</taxon>
        <taxon>Fulvivirgaceae</taxon>
        <taxon>Fulvivirga</taxon>
    </lineage>
</organism>
<feature type="compositionally biased region" description="Basic and acidic residues" evidence="1">
    <location>
        <begin position="20"/>
        <end position="34"/>
    </location>
</feature>
<dbReference type="EMBL" id="AMZN01000053">
    <property type="protein sequence ID" value="ELR70475.1"/>
    <property type="molecule type" value="Genomic_DNA"/>
</dbReference>
<comment type="caution">
    <text evidence="2">The sequence shown here is derived from an EMBL/GenBank/DDBJ whole genome shotgun (WGS) entry which is preliminary data.</text>
</comment>
<dbReference type="PATRIC" id="fig|1237149.3.peg.3490"/>
<name>L8JNQ5_9BACT</name>
<sequence length="78" mass="9273">MARSQNSFIKQQREKKKQKKKEEKLQKKQERKENSTGGDLDQMIAYVDEYGNITSTPPDEKKVEEDKDGDKHNKNKYR</sequence>
<dbReference type="STRING" id="1237149.C900_03729"/>
<dbReference type="RefSeq" id="WP_009581123.1">
    <property type="nucleotide sequence ID" value="NZ_AMZN01000053.1"/>
</dbReference>
<keyword evidence="3" id="KW-1185">Reference proteome</keyword>
<feature type="region of interest" description="Disordered" evidence="1">
    <location>
        <begin position="1"/>
        <end position="78"/>
    </location>
</feature>
<dbReference type="Proteomes" id="UP000011135">
    <property type="component" value="Unassembled WGS sequence"/>
</dbReference>
<evidence type="ECO:0000313" key="2">
    <source>
        <dbReference type="EMBL" id="ELR70475.1"/>
    </source>
</evidence>
<accession>L8JNQ5</accession>
<evidence type="ECO:0000256" key="1">
    <source>
        <dbReference type="SAM" id="MobiDB-lite"/>
    </source>
</evidence>
<feature type="compositionally biased region" description="Basic and acidic residues" evidence="1">
    <location>
        <begin position="58"/>
        <end position="72"/>
    </location>
</feature>
<protein>
    <submittedName>
        <fullName evidence="2">Cold shock-like protein</fullName>
    </submittedName>
</protein>
<dbReference type="eggNOG" id="COG1278">
    <property type="taxonomic scope" value="Bacteria"/>
</dbReference>
<evidence type="ECO:0000313" key="3">
    <source>
        <dbReference type="Proteomes" id="UP000011135"/>
    </source>
</evidence>
<dbReference type="AlphaFoldDB" id="L8JNQ5"/>
<gene>
    <name evidence="2" type="ORF">C900_03729</name>
</gene>
<reference evidence="2 3" key="1">
    <citation type="submission" date="2012-12" db="EMBL/GenBank/DDBJ databases">
        <title>Genome assembly of Fulvivirga imtechensis AK7.</title>
        <authorList>
            <person name="Nupur N."/>
            <person name="Khatri I."/>
            <person name="Kumar R."/>
            <person name="Subramanian S."/>
            <person name="Pinnaka A."/>
        </authorList>
    </citation>
    <scope>NUCLEOTIDE SEQUENCE [LARGE SCALE GENOMIC DNA]</scope>
    <source>
        <strain evidence="2 3">AK7</strain>
    </source>
</reference>
<proteinExistence type="predicted"/>